<evidence type="ECO:0000313" key="3">
    <source>
        <dbReference type="Proteomes" id="UP000461880"/>
    </source>
</evidence>
<evidence type="ECO:0000259" key="1">
    <source>
        <dbReference type="PROSITE" id="PS51194"/>
    </source>
</evidence>
<dbReference type="SUPFAM" id="SSF52540">
    <property type="entry name" value="P-loop containing nucleoside triphosphate hydrolases"/>
    <property type="match status" value="1"/>
</dbReference>
<dbReference type="Proteomes" id="UP000461880">
    <property type="component" value="Unassembled WGS sequence"/>
</dbReference>
<gene>
    <name evidence="2" type="ORF">FYJ51_05445</name>
</gene>
<dbReference type="EMBL" id="VUMN01000010">
    <property type="protein sequence ID" value="MSS58345.1"/>
    <property type="molecule type" value="Genomic_DNA"/>
</dbReference>
<dbReference type="Gene3D" id="3.40.50.300">
    <property type="entry name" value="P-loop containing nucleotide triphosphate hydrolases"/>
    <property type="match status" value="1"/>
</dbReference>
<comment type="caution">
    <text evidence="2">The sequence shown here is derived from an EMBL/GenBank/DDBJ whole genome shotgun (WGS) entry which is preliminary data.</text>
</comment>
<evidence type="ECO:0000313" key="2">
    <source>
        <dbReference type="EMBL" id="MSS58345.1"/>
    </source>
</evidence>
<keyword evidence="3" id="KW-1185">Reference proteome</keyword>
<feature type="domain" description="Helicase C-terminal" evidence="1">
    <location>
        <begin position="33"/>
        <end position="174"/>
    </location>
</feature>
<accession>A0A7X2NRR6</accession>
<dbReference type="PROSITE" id="PS51194">
    <property type="entry name" value="HELICASE_CTER"/>
    <property type="match status" value="1"/>
</dbReference>
<dbReference type="RefSeq" id="WP_154504060.1">
    <property type="nucleotide sequence ID" value="NZ_VUMN01000010.1"/>
</dbReference>
<organism evidence="2 3">
    <name type="scientific">Stecheria intestinalis</name>
    <dbReference type="NCBI Taxonomy" id="2606630"/>
    <lineage>
        <taxon>Bacteria</taxon>
        <taxon>Bacillati</taxon>
        <taxon>Bacillota</taxon>
        <taxon>Erysipelotrichia</taxon>
        <taxon>Erysipelotrichales</taxon>
        <taxon>Erysipelotrichaceae</taxon>
        <taxon>Stecheria</taxon>
    </lineage>
</organism>
<protein>
    <recommendedName>
        <fullName evidence="1">Helicase C-terminal domain-containing protein</fullName>
    </recommendedName>
</protein>
<proteinExistence type="predicted"/>
<dbReference type="SMART" id="SM00490">
    <property type="entry name" value="HELICc"/>
    <property type="match status" value="1"/>
</dbReference>
<reference evidence="2 3" key="1">
    <citation type="submission" date="2019-08" db="EMBL/GenBank/DDBJ databases">
        <title>In-depth cultivation of the pig gut microbiome towards novel bacterial diversity and tailored functional studies.</title>
        <authorList>
            <person name="Wylensek D."/>
            <person name="Hitch T.C.A."/>
            <person name="Clavel T."/>
        </authorList>
    </citation>
    <scope>NUCLEOTIDE SEQUENCE [LARGE SCALE GENOMIC DNA]</scope>
    <source>
        <strain evidence="2 3">Oil+RF-744-GAM-WT-6</strain>
    </source>
</reference>
<sequence length="174" mass="19364">MKDGTLLCLKLNQRPHGHPLPVPELICAPLMIRLILLIRWLHSHSDHPRMVFVPTIRMAAQLSRFLHLFFSCYTCTSKTPDRDQVIDAFRKEKAGIIVATTVLERGVTIPGADICVVQADSGVFDEAGLVQMAGRAGRTFDHPDGDVLFLLKHRSRLAEACRNSIEEANHSCAV</sequence>
<dbReference type="InterPro" id="IPR027417">
    <property type="entry name" value="P-loop_NTPase"/>
</dbReference>
<dbReference type="Pfam" id="PF00271">
    <property type="entry name" value="Helicase_C"/>
    <property type="match status" value="1"/>
</dbReference>
<dbReference type="AlphaFoldDB" id="A0A7X2NRR6"/>
<dbReference type="InterPro" id="IPR001650">
    <property type="entry name" value="Helicase_C-like"/>
</dbReference>
<name>A0A7X2NRR6_9FIRM</name>